<dbReference type="PaxDb" id="29760-VIT_01s0146g00130.t01"/>
<evidence type="ECO:0000256" key="1">
    <source>
        <dbReference type="SAM" id="MobiDB-lite"/>
    </source>
</evidence>
<protein>
    <submittedName>
        <fullName evidence="2">Uncharacterized protein</fullName>
    </submittedName>
</protein>
<feature type="compositionally biased region" description="Low complexity" evidence="1">
    <location>
        <begin position="205"/>
        <end position="216"/>
    </location>
</feature>
<dbReference type="InParanoid" id="D7U5Y6"/>
<dbReference type="EMBL" id="FN596513">
    <property type="protein sequence ID" value="CBI38155.3"/>
    <property type="molecule type" value="Genomic_DNA"/>
</dbReference>
<dbReference type="eggNOG" id="KOG1862">
    <property type="taxonomic scope" value="Eukaryota"/>
</dbReference>
<dbReference type="STRING" id="29760.D7U5Y6"/>
<dbReference type="PANTHER" id="PTHR46992:SF4">
    <property type="entry name" value="GYF DOMAIN-CONTAINING PROTEIN"/>
    <property type="match status" value="1"/>
</dbReference>
<keyword evidence="3" id="KW-1185">Reference proteome</keyword>
<name>D7U5Y6_VITVI</name>
<feature type="region of interest" description="Disordered" evidence="1">
    <location>
        <begin position="198"/>
        <end position="322"/>
    </location>
</feature>
<evidence type="ECO:0000313" key="3">
    <source>
        <dbReference type="Proteomes" id="UP000009183"/>
    </source>
</evidence>
<evidence type="ECO:0000313" key="2">
    <source>
        <dbReference type="EMBL" id="CBI38155.3"/>
    </source>
</evidence>
<dbReference type="ExpressionAtlas" id="D7U5Y6">
    <property type="expression patterns" value="baseline and differential"/>
</dbReference>
<organism evidence="2 3">
    <name type="scientific">Vitis vinifera</name>
    <name type="common">Grape</name>
    <dbReference type="NCBI Taxonomy" id="29760"/>
    <lineage>
        <taxon>Eukaryota</taxon>
        <taxon>Viridiplantae</taxon>
        <taxon>Streptophyta</taxon>
        <taxon>Embryophyta</taxon>
        <taxon>Tracheophyta</taxon>
        <taxon>Spermatophyta</taxon>
        <taxon>Magnoliopsida</taxon>
        <taxon>eudicotyledons</taxon>
        <taxon>Gunneridae</taxon>
        <taxon>Pentapetalae</taxon>
        <taxon>rosids</taxon>
        <taxon>Vitales</taxon>
        <taxon>Vitaceae</taxon>
        <taxon>Viteae</taxon>
        <taxon>Vitis</taxon>
    </lineage>
</organism>
<feature type="compositionally biased region" description="Low complexity" evidence="1">
    <location>
        <begin position="284"/>
        <end position="303"/>
    </location>
</feature>
<gene>
    <name evidence="2" type="ordered locus">VIT_01s0146g00130</name>
</gene>
<reference evidence="3" key="1">
    <citation type="journal article" date="2007" name="Nature">
        <title>The grapevine genome sequence suggests ancestral hexaploidization in major angiosperm phyla.</title>
        <authorList>
            <consortium name="The French-Italian Public Consortium for Grapevine Genome Characterization."/>
            <person name="Jaillon O."/>
            <person name="Aury J.-M."/>
            <person name="Noel B."/>
            <person name="Policriti A."/>
            <person name="Clepet C."/>
            <person name="Casagrande A."/>
            <person name="Choisne N."/>
            <person name="Aubourg S."/>
            <person name="Vitulo N."/>
            <person name="Jubin C."/>
            <person name="Vezzi A."/>
            <person name="Legeai F."/>
            <person name="Hugueney P."/>
            <person name="Dasilva C."/>
            <person name="Horner D."/>
            <person name="Mica E."/>
            <person name="Jublot D."/>
            <person name="Poulain J."/>
            <person name="Bruyere C."/>
            <person name="Billault A."/>
            <person name="Segurens B."/>
            <person name="Gouyvenoux M."/>
            <person name="Ugarte E."/>
            <person name="Cattonaro F."/>
            <person name="Anthouard V."/>
            <person name="Vico V."/>
            <person name="Del Fabbro C."/>
            <person name="Alaux M."/>
            <person name="Di Gaspero G."/>
            <person name="Dumas V."/>
            <person name="Felice N."/>
            <person name="Paillard S."/>
            <person name="Juman I."/>
            <person name="Moroldo M."/>
            <person name="Scalabrin S."/>
            <person name="Canaguier A."/>
            <person name="Le Clainche I."/>
            <person name="Malacrida G."/>
            <person name="Durand E."/>
            <person name="Pesole G."/>
            <person name="Laucou V."/>
            <person name="Chatelet P."/>
            <person name="Merdinoglu D."/>
            <person name="Delledonne M."/>
            <person name="Pezzotti M."/>
            <person name="Lecharny A."/>
            <person name="Scarpelli C."/>
            <person name="Artiguenave F."/>
            <person name="Pe M.E."/>
            <person name="Valle G."/>
            <person name="Morgante M."/>
            <person name="Caboche M."/>
            <person name="Adam-Blondon A.-F."/>
            <person name="Weissenbach J."/>
            <person name="Quetier F."/>
            <person name="Wincker P."/>
        </authorList>
    </citation>
    <scope>NUCLEOTIDE SEQUENCE [LARGE SCALE GENOMIC DNA]</scope>
    <source>
        <strain evidence="3">cv. Pinot noir / PN40024</strain>
    </source>
</reference>
<dbReference type="Proteomes" id="UP000009183">
    <property type="component" value="Chromosome 1"/>
</dbReference>
<sequence>MVHIWMQLKAIGLRAMDIWQMIGCNPRFNICSLMLSDREGSWKLKRILKILIHGCLLESMMTNQNAYSWNCSIRTGTISLLSQRTQAMKFLMKEGNLLSYSGSLFMDREFSDVEGKKRSSKVEGFTKGLIFENQEGMTEQAEVPMNAISQHSSLGIAGGGSGFYDDKIGISGSFAEEIAKDRVSTILSKGQDNLLLQRPPVSRVSSSQEALSELASDPALRGKIVPSGGPPDGGRRDLGGNPGNQGSEIPASGKKDGHLRRTSSSSEADVSETKFIDMLKSNAKKPAPQEPQGAAGASDSTDGAQGGRSGKKKGKKVRPLDSAFLGFKVTSNRIMMGEIQRIDD</sequence>
<accession>D7U5Y6</accession>
<dbReference type="PANTHER" id="PTHR46992">
    <property type="entry name" value="GYF DOMAIN-CONTAINING PROTEIN"/>
    <property type="match status" value="1"/>
</dbReference>
<dbReference type="HOGENOM" id="CLU_807549_0_0_1"/>
<dbReference type="AlphaFoldDB" id="D7U5Y6"/>
<proteinExistence type="predicted"/>